<dbReference type="GO" id="GO:0015293">
    <property type="term" value="F:symporter activity"/>
    <property type="evidence" value="ECO:0007669"/>
    <property type="project" value="UniProtKB-UniRule"/>
</dbReference>
<keyword evidence="9 11" id="KW-0406">Ion transport</keyword>
<comment type="catalytic activity">
    <reaction evidence="11">
        <text>K(+)(in) + H(+)(in) = K(+)(out) + H(+)(out)</text>
        <dbReference type="Rhea" id="RHEA:28490"/>
        <dbReference type="ChEBI" id="CHEBI:15378"/>
        <dbReference type="ChEBI" id="CHEBI:29103"/>
    </reaction>
</comment>
<keyword evidence="15" id="KW-1185">Reference proteome</keyword>
<protein>
    <recommendedName>
        <fullName evidence="11">Probable potassium transport system protein Kup</fullName>
    </recommendedName>
</protein>
<evidence type="ECO:0000256" key="8">
    <source>
        <dbReference type="ARBA" id="ARBA00022989"/>
    </source>
</evidence>
<evidence type="ECO:0000256" key="4">
    <source>
        <dbReference type="ARBA" id="ARBA00022538"/>
    </source>
</evidence>
<feature type="transmembrane region" description="Helical" evidence="11">
    <location>
        <begin position="413"/>
        <end position="434"/>
    </location>
</feature>
<comment type="function">
    <text evidence="11">Transport of potassium into the cell. Likely operates as a K(+):H(+) symporter.</text>
</comment>
<dbReference type="InterPro" id="IPR053952">
    <property type="entry name" value="K_trans_C"/>
</dbReference>
<evidence type="ECO:0000256" key="2">
    <source>
        <dbReference type="ARBA" id="ARBA00022448"/>
    </source>
</evidence>
<comment type="subcellular location">
    <subcellularLocation>
        <location evidence="11">Cell membrane</location>
        <topology evidence="11">Multi-pass membrane protein</topology>
    </subcellularLocation>
    <subcellularLocation>
        <location evidence="1">Membrane</location>
        <topology evidence="1">Multi-pass membrane protein</topology>
    </subcellularLocation>
</comment>
<accession>A0AAU9D014</accession>
<dbReference type="Pfam" id="PF02705">
    <property type="entry name" value="K_trans"/>
    <property type="match status" value="1"/>
</dbReference>
<evidence type="ECO:0000313" key="15">
    <source>
        <dbReference type="Proteomes" id="UP001321861"/>
    </source>
</evidence>
<dbReference type="PANTHER" id="PTHR30540:SF83">
    <property type="entry name" value="K+ POTASSIUM TRANSPORTER"/>
    <property type="match status" value="1"/>
</dbReference>
<evidence type="ECO:0000256" key="1">
    <source>
        <dbReference type="ARBA" id="ARBA00004141"/>
    </source>
</evidence>
<feature type="transmembrane region" description="Helical" evidence="11">
    <location>
        <begin position="383"/>
        <end position="401"/>
    </location>
</feature>
<keyword evidence="7 11" id="KW-0630">Potassium</keyword>
<evidence type="ECO:0000259" key="13">
    <source>
        <dbReference type="Pfam" id="PF22776"/>
    </source>
</evidence>
<reference evidence="14 15" key="1">
    <citation type="journal article" date="2023" name="Microbiol. Spectr.">
        <title>Symbiosis of Carpenter Bees with Uncharacterized Lactic Acid Bacteria Showing NAD Auxotrophy.</title>
        <authorList>
            <person name="Kawasaki S."/>
            <person name="Ozawa K."/>
            <person name="Mori T."/>
            <person name="Yamamoto A."/>
            <person name="Ito M."/>
            <person name="Ohkuma M."/>
            <person name="Sakamoto M."/>
            <person name="Matsutani M."/>
        </authorList>
    </citation>
    <scope>NUCLEOTIDE SEQUENCE [LARGE SCALE GENOMIC DNA]</scope>
    <source>
        <strain evidence="14 15">XA3</strain>
    </source>
</reference>
<proteinExistence type="inferred from homology"/>
<keyword evidence="3 11" id="KW-1003">Cell membrane</keyword>
<dbReference type="AlphaFoldDB" id="A0AAU9D014"/>
<dbReference type="InterPro" id="IPR023051">
    <property type="entry name" value="Kup"/>
</dbReference>
<dbReference type="InterPro" id="IPR053951">
    <property type="entry name" value="K_trans_N"/>
</dbReference>
<dbReference type="Pfam" id="PF22776">
    <property type="entry name" value="K_trans_C"/>
    <property type="match status" value="1"/>
</dbReference>
<dbReference type="GO" id="GO:0005886">
    <property type="term" value="C:plasma membrane"/>
    <property type="evidence" value="ECO:0007669"/>
    <property type="project" value="UniProtKB-SubCell"/>
</dbReference>
<dbReference type="HAMAP" id="MF_01522">
    <property type="entry name" value="Kup"/>
    <property type="match status" value="1"/>
</dbReference>
<keyword evidence="6 11" id="KW-0769">Symport</keyword>
<feature type="transmembrane region" description="Helical" evidence="11">
    <location>
        <begin position="304"/>
        <end position="335"/>
    </location>
</feature>
<evidence type="ECO:0000256" key="10">
    <source>
        <dbReference type="ARBA" id="ARBA00023136"/>
    </source>
</evidence>
<feature type="domain" description="K+ potassium transporter integral membrane" evidence="12">
    <location>
        <begin position="23"/>
        <end position="470"/>
    </location>
</feature>
<dbReference type="GO" id="GO:0015079">
    <property type="term" value="F:potassium ion transmembrane transporter activity"/>
    <property type="evidence" value="ECO:0007669"/>
    <property type="project" value="UniProtKB-UniRule"/>
</dbReference>
<keyword evidence="5 11" id="KW-0812">Transmembrane</keyword>
<keyword evidence="2 11" id="KW-0813">Transport</keyword>
<keyword evidence="10 11" id="KW-0472">Membrane</keyword>
<feature type="transmembrane region" description="Helical" evidence="11">
    <location>
        <begin position="180"/>
        <end position="201"/>
    </location>
</feature>
<dbReference type="RefSeq" id="WP_317635381.1">
    <property type="nucleotide sequence ID" value="NZ_AP026802.1"/>
</dbReference>
<keyword evidence="8 11" id="KW-1133">Transmembrane helix</keyword>
<keyword evidence="4 11" id="KW-0633">Potassium transport</keyword>
<feature type="transmembrane region" description="Helical" evidence="11">
    <location>
        <begin position="257"/>
        <end position="279"/>
    </location>
</feature>
<name>A0AAU9D014_9LACO</name>
<dbReference type="InterPro" id="IPR003855">
    <property type="entry name" value="K+_transporter"/>
</dbReference>
<evidence type="ECO:0000256" key="7">
    <source>
        <dbReference type="ARBA" id="ARBA00022958"/>
    </source>
</evidence>
<gene>
    <name evidence="11 14" type="primary">kup</name>
    <name evidence="14" type="ORF">XA3_20350</name>
</gene>
<organism evidence="14 15">
    <name type="scientific">Xylocopilactobacillus apicola</name>
    <dbReference type="NCBI Taxonomy" id="2932184"/>
    <lineage>
        <taxon>Bacteria</taxon>
        <taxon>Bacillati</taxon>
        <taxon>Bacillota</taxon>
        <taxon>Bacilli</taxon>
        <taxon>Lactobacillales</taxon>
        <taxon>Lactobacillaceae</taxon>
        <taxon>Xylocopilactobacillus</taxon>
    </lineage>
</organism>
<feature type="transmembrane region" description="Helical" evidence="11">
    <location>
        <begin position="440"/>
        <end position="460"/>
    </location>
</feature>
<evidence type="ECO:0000259" key="12">
    <source>
        <dbReference type="Pfam" id="PF02705"/>
    </source>
</evidence>
<comment type="similarity">
    <text evidence="11">Belongs to the HAK/KUP transporter (TC 2.A.72) family.</text>
</comment>
<evidence type="ECO:0000256" key="9">
    <source>
        <dbReference type="ARBA" id="ARBA00023065"/>
    </source>
</evidence>
<dbReference type="PANTHER" id="PTHR30540">
    <property type="entry name" value="OSMOTIC STRESS POTASSIUM TRANSPORTER"/>
    <property type="match status" value="1"/>
</dbReference>
<feature type="transmembrane region" description="Helical" evidence="11">
    <location>
        <begin position="61"/>
        <end position="86"/>
    </location>
</feature>
<dbReference type="EMBL" id="AP026802">
    <property type="protein sequence ID" value="BDR59594.1"/>
    <property type="molecule type" value="Genomic_DNA"/>
</dbReference>
<evidence type="ECO:0000313" key="14">
    <source>
        <dbReference type="EMBL" id="BDR59594.1"/>
    </source>
</evidence>
<feature type="transmembrane region" description="Helical" evidence="11">
    <location>
        <begin position="155"/>
        <end position="173"/>
    </location>
</feature>
<feature type="transmembrane region" description="Helical" evidence="11">
    <location>
        <begin position="107"/>
        <end position="135"/>
    </location>
</feature>
<feature type="transmembrane region" description="Helical" evidence="11">
    <location>
        <begin position="355"/>
        <end position="377"/>
    </location>
</feature>
<feature type="domain" description="K+ potassium transporter C-terminal" evidence="13">
    <location>
        <begin position="505"/>
        <end position="652"/>
    </location>
</feature>
<dbReference type="Proteomes" id="UP001321861">
    <property type="component" value="Chromosome"/>
</dbReference>
<sequence>MKDIYNKKPDAHKSLTKVSVGTILITLGVVYGDIGTSPLYVMKAILADNGGIGKVSPDYVIGALSLVFWTVMIMTTLKYVLIALKADNKGEGGIFSLYTLVRKRHRWLIIIAMIGGASLLADGMLTPAVTVTTAVEGLKGVKMFGNTLVTDQREVIIMTVIILSILFFIQKFGTNSIGRLFGPVMAVWFTFLGAAGLFYVMQDWTILRALNPIYAIKILFSPENHSGIFILGSVFLATTGAEALYSDMGHVGAKNIYASWPYVCICLVLNYLGQGVWILNNRSNTALAAASEMNPFYSMLPKNILIFGIIISTLAAIIASQALISGSYTLVSEAIKLKILPRLKIIYPTNIKGQLYIPSVNNLMWVICVLIVFYFRTSSHMEAAYGLAITLTMLMTTLLLYQFMRLKKLKPIFAAAIVLFFGSIETIFFLSSLVKFTHGGYVTAIIALSILAVMSIWSYGGTIKAADSYQADAVSILSFKDQLHTLSNDDSLPVFATNLICLCKSHAPTKIKRDIMYSILDKRPKRAKVYWFVTVNVTDEPYTQKYTVETYDTDYLVNIQLYLGFRVDQKINVFMRQVVNDLMQDGTIPRQPQKYTIIPDRQVGDFSFLIIKDELSPETELPPFEKFIVRARLSIEKITIAPDRWYGLEYADTSIEHVPLMLHSVKKRYSIYNHLKRVPVEETQDMNVDSEIDDSLE</sequence>
<evidence type="ECO:0000256" key="6">
    <source>
        <dbReference type="ARBA" id="ARBA00022847"/>
    </source>
</evidence>
<dbReference type="KEGG" id="xap:XA3_20350"/>
<evidence type="ECO:0000256" key="11">
    <source>
        <dbReference type="HAMAP-Rule" id="MF_01522"/>
    </source>
</evidence>
<evidence type="ECO:0000256" key="3">
    <source>
        <dbReference type="ARBA" id="ARBA00022475"/>
    </source>
</evidence>
<evidence type="ECO:0000256" key="5">
    <source>
        <dbReference type="ARBA" id="ARBA00022692"/>
    </source>
</evidence>
<feature type="transmembrane region" description="Helical" evidence="11">
    <location>
        <begin position="20"/>
        <end position="41"/>
    </location>
</feature>